<reference evidence="11" key="2">
    <citation type="submission" date="2015-01" db="EMBL/GenBank/DDBJ databases">
        <title>Evolutionary Origins and Diversification of the Mycorrhizal Mutualists.</title>
        <authorList>
            <consortium name="DOE Joint Genome Institute"/>
            <consortium name="Mycorrhizal Genomics Consortium"/>
            <person name="Kohler A."/>
            <person name="Kuo A."/>
            <person name="Nagy L.G."/>
            <person name="Floudas D."/>
            <person name="Copeland A."/>
            <person name="Barry K.W."/>
            <person name="Cichocki N."/>
            <person name="Veneault-Fourrey C."/>
            <person name="LaButti K."/>
            <person name="Lindquist E.A."/>
            <person name="Lipzen A."/>
            <person name="Lundell T."/>
            <person name="Morin E."/>
            <person name="Murat C."/>
            <person name="Riley R."/>
            <person name="Ohm R."/>
            <person name="Sun H."/>
            <person name="Tunlid A."/>
            <person name="Henrissat B."/>
            <person name="Grigoriev I.V."/>
            <person name="Hibbett D.S."/>
            <person name="Martin F."/>
        </authorList>
    </citation>
    <scope>NUCLEOTIDE SEQUENCE [LARGE SCALE GENOMIC DNA]</scope>
    <source>
        <strain evidence="11">MAFF 305830</strain>
    </source>
</reference>
<evidence type="ECO:0000256" key="7">
    <source>
        <dbReference type="SAM" id="MobiDB-lite"/>
    </source>
</evidence>
<feature type="transmembrane region" description="Helical" evidence="8">
    <location>
        <begin position="427"/>
        <end position="445"/>
    </location>
</feature>
<dbReference type="GO" id="GO:0016020">
    <property type="term" value="C:membrane"/>
    <property type="evidence" value="ECO:0007669"/>
    <property type="project" value="TreeGrafter"/>
</dbReference>
<feature type="transmembrane region" description="Helical" evidence="8">
    <location>
        <begin position="156"/>
        <end position="175"/>
    </location>
</feature>
<evidence type="ECO:0000256" key="1">
    <source>
        <dbReference type="ARBA" id="ARBA00004127"/>
    </source>
</evidence>
<evidence type="ECO:0000256" key="4">
    <source>
        <dbReference type="ARBA" id="ARBA00022692"/>
    </source>
</evidence>
<evidence type="ECO:0000313" key="10">
    <source>
        <dbReference type="EMBL" id="KIM28169.1"/>
    </source>
</evidence>
<feature type="transmembrane region" description="Helical" evidence="8">
    <location>
        <begin position="403"/>
        <end position="421"/>
    </location>
</feature>
<dbReference type="Proteomes" id="UP000054097">
    <property type="component" value="Unassembled WGS sequence"/>
</dbReference>
<feature type="region of interest" description="Disordered" evidence="7">
    <location>
        <begin position="1"/>
        <end position="43"/>
    </location>
</feature>
<dbReference type="InterPro" id="IPR036259">
    <property type="entry name" value="MFS_trans_sf"/>
</dbReference>
<feature type="transmembrane region" description="Helical" evidence="8">
    <location>
        <begin position="372"/>
        <end position="391"/>
    </location>
</feature>
<feature type="transmembrane region" description="Helical" evidence="8">
    <location>
        <begin position="127"/>
        <end position="149"/>
    </location>
</feature>
<evidence type="ECO:0000256" key="6">
    <source>
        <dbReference type="ARBA" id="ARBA00023136"/>
    </source>
</evidence>
<keyword evidence="5 8" id="KW-1133">Transmembrane helix</keyword>
<feature type="transmembrane region" description="Helical" evidence="8">
    <location>
        <begin position="490"/>
        <end position="510"/>
    </location>
</feature>
<dbReference type="PANTHER" id="PTHR23514:SF3">
    <property type="entry name" value="BYPASS OF STOP CODON PROTEIN 6"/>
    <property type="match status" value="1"/>
</dbReference>
<keyword evidence="6 8" id="KW-0472">Membrane</keyword>
<keyword evidence="3" id="KW-0813">Transport</keyword>
<gene>
    <name evidence="10" type="ORF">M408DRAFT_23880</name>
</gene>
<dbReference type="PROSITE" id="PS50850">
    <property type="entry name" value="MFS"/>
    <property type="match status" value="1"/>
</dbReference>
<dbReference type="Pfam" id="PF07690">
    <property type="entry name" value="MFS_1"/>
    <property type="match status" value="1"/>
</dbReference>
<accession>A0A0C3B7T5</accession>
<dbReference type="Gene3D" id="1.20.1250.20">
    <property type="entry name" value="MFS general substrate transporter like domains"/>
    <property type="match status" value="2"/>
</dbReference>
<protein>
    <recommendedName>
        <fullName evidence="9">Major facilitator superfamily (MFS) profile domain-containing protein</fullName>
    </recommendedName>
</protein>
<dbReference type="InterPro" id="IPR020846">
    <property type="entry name" value="MFS_dom"/>
</dbReference>
<feature type="transmembrane region" description="Helical" evidence="8">
    <location>
        <begin position="252"/>
        <end position="270"/>
    </location>
</feature>
<comment type="subcellular location">
    <subcellularLocation>
        <location evidence="1">Endomembrane system</location>
        <topology evidence="1">Multi-pass membrane protein</topology>
    </subcellularLocation>
</comment>
<feature type="transmembrane region" description="Helical" evidence="8">
    <location>
        <begin position="212"/>
        <end position="232"/>
    </location>
</feature>
<sequence>MSSTLVEAYPKHSEEFSIPAIPRAHGQNRSASKQSIDAPRSPGSIKELEKIPGSIQNLSQGSVTSMRDGDPLASGSHESICSNTAAQKRRYRVVVASIIWCFIVMGLNDGSLGPLLPVYQAYYNVNFLTVSMLFICNCAGCITAALINVFISRKLAFSKILILGTIFQVVAYSILSSAPPFPVMCIGYFINGLGGALLNAQGNSLLSMLHDTASMGIAHAFYGFGALIAPLISTQFANIYTKTGSKNWALHYTVLLGVVLSDMVIFIFLFKGKGYEEILQDMGVPAVNAEEIEMKSTRKPAEDPPSLDAADEGGESGVVSRRTQENNSLAGVLKLPYVHVLAAFIFFYVGLEVTIGGWIVTFMINERGGGASSGYVSSGFFAGLAVGRIVLLWVNKKLGERNAVFLYIIIGIALELTIWFVPSLIGNAVAVSFVGLVLGPFYPIVMSQTGRIIPRKILSGSIGWIAGFGESGAALLPFATGALANRYGIISLQPLIIAMMAAMAGLWLIVPSGTKKKD</sequence>
<dbReference type="AlphaFoldDB" id="A0A0C3B7T5"/>
<evidence type="ECO:0000313" key="11">
    <source>
        <dbReference type="Proteomes" id="UP000054097"/>
    </source>
</evidence>
<evidence type="ECO:0000256" key="5">
    <source>
        <dbReference type="ARBA" id="ARBA00022989"/>
    </source>
</evidence>
<feature type="transmembrane region" description="Helical" evidence="8">
    <location>
        <begin position="181"/>
        <end position="200"/>
    </location>
</feature>
<name>A0A0C3B7T5_SERVB</name>
<feature type="transmembrane region" description="Helical" evidence="8">
    <location>
        <begin position="337"/>
        <end position="360"/>
    </location>
</feature>
<dbReference type="STRING" id="933852.A0A0C3B7T5"/>
<dbReference type="OrthoDB" id="413079at2759"/>
<feature type="transmembrane region" description="Helical" evidence="8">
    <location>
        <begin position="91"/>
        <end position="107"/>
    </location>
</feature>
<dbReference type="GO" id="GO:0012505">
    <property type="term" value="C:endomembrane system"/>
    <property type="evidence" value="ECO:0007669"/>
    <property type="project" value="UniProtKB-SubCell"/>
</dbReference>
<keyword evidence="11" id="KW-1185">Reference proteome</keyword>
<dbReference type="FunFam" id="1.20.1250.20:FF:000286">
    <property type="entry name" value="MFS efflux transporter"/>
    <property type="match status" value="1"/>
</dbReference>
<feature type="transmembrane region" description="Helical" evidence="8">
    <location>
        <begin position="457"/>
        <end position="478"/>
    </location>
</feature>
<keyword evidence="4 8" id="KW-0812">Transmembrane</keyword>
<evidence type="ECO:0000259" key="9">
    <source>
        <dbReference type="PROSITE" id="PS50850"/>
    </source>
</evidence>
<dbReference type="GO" id="GO:0022857">
    <property type="term" value="F:transmembrane transporter activity"/>
    <property type="evidence" value="ECO:0007669"/>
    <property type="project" value="InterPro"/>
</dbReference>
<dbReference type="PANTHER" id="PTHR23514">
    <property type="entry name" value="BYPASS OF STOP CODON PROTEIN 6"/>
    <property type="match status" value="1"/>
</dbReference>
<dbReference type="InterPro" id="IPR011701">
    <property type="entry name" value="MFS"/>
</dbReference>
<dbReference type="InterPro" id="IPR051788">
    <property type="entry name" value="MFS_Transporter"/>
</dbReference>
<dbReference type="EMBL" id="KN824294">
    <property type="protein sequence ID" value="KIM28169.1"/>
    <property type="molecule type" value="Genomic_DNA"/>
</dbReference>
<feature type="region of interest" description="Disordered" evidence="7">
    <location>
        <begin position="295"/>
        <end position="317"/>
    </location>
</feature>
<evidence type="ECO:0000256" key="3">
    <source>
        <dbReference type="ARBA" id="ARBA00022448"/>
    </source>
</evidence>
<proteinExistence type="inferred from homology"/>
<evidence type="ECO:0000256" key="8">
    <source>
        <dbReference type="SAM" id="Phobius"/>
    </source>
</evidence>
<feature type="domain" description="Major facilitator superfamily (MFS) profile" evidence="9">
    <location>
        <begin position="94"/>
        <end position="516"/>
    </location>
</feature>
<comment type="similarity">
    <text evidence="2">Belongs to the major facilitator superfamily.</text>
</comment>
<dbReference type="SUPFAM" id="SSF103473">
    <property type="entry name" value="MFS general substrate transporter"/>
    <property type="match status" value="1"/>
</dbReference>
<reference evidence="10 11" key="1">
    <citation type="submission" date="2014-04" db="EMBL/GenBank/DDBJ databases">
        <authorList>
            <consortium name="DOE Joint Genome Institute"/>
            <person name="Kuo A."/>
            <person name="Zuccaro A."/>
            <person name="Kohler A."/>
            <person name="Nagy L.G."/>
            <person name="Floudas D."/>
            <person name="Copeland A."/>
            <person name="Barry K.W."/>
            <person name="Cichocki N."/>
            <person name="Veneault-Fourrey C."/>
            <person name="LaButti K."/>
            <person name="Lindquist E.A."/>
            <person name="Lipzen A."/>
            <person name="Lundell T."/>
            <person name="Morin E."/>
            <person name="Murat C."/>
            <person name="Sun H."/>
            <person name="Tunlid A."/>
            <person name="Henrissat B."/>
            <person name="Grigoriev I.V."/>
            <person name="Hibbett D.S."/>
            <person name="Martin F."/>
            <person name="Nordberg H.P."/>
            <person name="Cantor M.N."/>
            <person name="Hua S.X."/>
        </authorList>
    </citation>
    <scope>NUCLEOTIDE SEQUENCE [LARGE SCALE GENOMIC DNA]</scope>
    <source>
        <strain evidence="10 11">MAFF 305830</strain>
    </source>
</reference>
<evidence type="ECO:0000256" key="2">
    <source>
        <dbReference type="ARBA" id="ARBA00008335"/>
    </source>
</evidence>
<organism evidence="10 11">
    <name type="scientific">Serendipita vermifera MAFF 305830</name>
    <dbReference type="NCBI Taxonomy" id="933852"/>
    <lineage>
        <taxon>Eukaryota</taxon>
        <taxon>Fungi</taxon>
        <taxon>Dikarya</taxon>
        <taxon>Basidiomycota</taxon>
        <taxon>Agaricomycotina</taxon>
        <taxon>Agaricomycetes</taxon>
        <taxon>Sebacinales</taxon>
        <taxon>Serendipitaceae</taxon>
        <taxon>Serendipita</taxon>
    </lineage>
</organism>